<accession>A0A7J6NW27</accession>
<comment type="caution">
    <text evidence="13">The sequence shown here is derived from an EMBL/GenBank/DDBJ whole genome shotgun (WGS) entry which is preliminary data.</text>
</comment>
<dbReference type="EMBL" id="JABANP010000192">
    <property type="protein sequence ID" value="KAF4687261.1"/>
    <property type="molecule type" value="Genomic_DNA"/>
</dbReference>
<evidence type="ECO:0000256" key="8">
    <source>
        <dbReference type="ARBA" id="ARBA00023211"/>
    </source>
</evidence>
<dbReference type="PANTHER" id="PTHR13832:SF803">
    <property type="entry name" value="PROTEIN PHOSPHATASE 1G"/>
    <property type="match status" value="1"/>
</dbReference>
<dbReference type="Pfam" id="PF00481">
    <property type="entry name" value="PP2C"/>
    <property type="match status" value="1"/>
</dbReference>
<dbReference type="AlphaFoldDB" id="A0A7J6NW27"/>
<comment type="cofactor">
    <cofactor evidence="1">
        <name>Mn(2+)</name>
        <dbReference type="ChEBI" id="CHEBI:29035"/>
    </cofactor>
</comment>
<protein>
    <recommendedName>
        <fullName evidence="3">protein-serine/threonine phosphatase</fullName>
        <ecNumber evidence="3">3.1.3.16</ecNumber>
    </recommendedName>
</protein>
<evidence type="ECO:0000256" key="11">
    <source>
        <dbReference type="SAM" id="MobiDB-lite"/>
    </source>
</evidence>
<comment type="similarity">
    <text evidence="2">Belongs to the PP2C family.</text>
</comment>
<evidence type="ECO:0000256" key="1">
    <source>
        <dbReference type="ARBA" id="ARBA00001936"/>
    </source>
</evidence>
<sequence>MRRIFRNSVIWGQGSSEDNSAVEDDDDEGGPGVEADPITPLFTNKAGRWPKCLKELEEGQSMASTSSGLIVSSTSSVNPIGFHDNEDRIMNYQETVKVKGLSQEAYIFGVLDGHDGTAACDLVAAEFPKRWVGNSVNGGKLDASIVDAATAGLKYCEQALQTSNCSAGVCVLGNLLIGRYLYCGNLGDCRAAWIPLRFRGLTMELDRSEDIIADGGIFWTSRDMKATAAYERRRISKAGGNVTDGRVAGVLEPSRTIGDFDVKMRIPPDVITVTPEVRCVDLLSTGRGDPEGLQDVGKYGAFGLLMSATDGIWDGCGRRAIRRAVNEYRSDLYAAMKVMYKGHGKDEGDGLEKPRKTLQMIGKKMVSLARHAGSLDDCTCQVALVYAPPDCVVADATAED</sequence>
<dbReference type="InterPro" id="IPR001932">
    <property type="entry name" value="PPM-type_phosphatase-like_dom"/>
</dbReference>
<evidence type="ECO:0000313" key="13">
    <source>
        <dbReference type="EMBL" id="KAF4687261.1"/>
    </source>
</evidence>
<dbReference type="PROSITE" id="PS51746">
    <property type="entry name" value="PPM_2"/>
    <property type="match status" value="1"/>
</dbReference>
<evidence type="ECO:0000256" key="10">
    <source>
        <dbReference type="ARBA" id="ARBA00048336"/>
    </source>
</evidence>
<gene>
    <name evidence="13" type="ORF">FOZ60_004183</name>
</gene>
<feature type="compositionally biased region" description="Acidic residues" evidence="11">
    <location>
        <begin position="20"/>
        <end position="29"/>
    </location>
</feature>
<dbReference type="InterPro" id="IPR036457">
    <property type="entry name" value="PPM-type-like_dom_sf"/>
</dbReference>
<organism evidence="13 14">
    <name type="scientific">Perkinsus olseni</name>
    <name type="common">Perkinsus atlanticus</name>
    <dbReference type="NCBI Taxonomy" id="32597"/>
    <lineage>
        <taxon>Eukaryota</taxon>
        <taxon>Sar</taxon>
        <taxon>Alveolata</taxon>
        <taxon>Perkinsozoa</taxon>
        <taxon>Perkinsea</taxon>
        <taxon>Perkinsida</taxon>
        <taxon>Perkinsidae</taxon>
        <taxon>Perkinsus</taxon>
    </lineage>
</organism>
<feature type="region of interest" description="Disordered" evidence="11">
    <location>
        <begin position="15"/>
        <end position="40"/>
    </location>
</feature>
<dbReference type="SMART" id="SM00332">
    <property type="entry name" value="PP2Cc"/>
    <property type="match status" value="1"/>
</dbReference>
<dbReference type="OrthoDB" id="10264738at2759"/>
<dbReference type="Gene3D" id="3.60.40.10">
    <property type="entry name" value="PPM-type phosphatase domain"/>
    <property type="match status" value="1"/>
</dbReference>
<dbReference type="InterPro" id="IPR015655">
    <property type="entry name" value="PP2C"/>
</dbReference>
<proteinExistence type="inferred from homology"/>
<evidence type="ECO:0000256" key="2">
    <source>
        <dbReference type="ARBA" id="ARBA00006702"/>
    </source>
</evidence>
<evidence type="ECO:0000256" key="4">
    <source>
        <dbReference type="ARBA" id="ARBA00022723"/>
    </source>
</evidence>
<dbReference type="GO" id="GO:0004722">
    <property type="term" value="F:protein serine/threonine phosphatase activity"/>
    <property type="evidence" value="ECO:0007669"/>
    <property type="project" value="UniProtKB-EC"/>
</dbReference>
<dbReference type="GO" id="GO:0046872">
    <property type="term" value="F:metal ion binding"/>
    <property type="evidence" value="ECO:0007669"/>
    <property type="project" value="UniProtKB-KW"/>
</dbReference>
<dbReference type="PANTHER" id="PTHR13832">
    <property type="entry name" value="PROTEIN PHOSPHATASE 2C"/>
    <property type="match status" value="1"/>
</dbReference>
<name>A0A7J6NW27_PEROL</name>
<dbReference type="Proteomes" id="UP000541610">
    <property type="component" value="Unassembled WGS sequence"/>
</dbReference>
<evidence type="ECO:0000256" key="6">
    <source>
        <dbReference type="ARBA" id="ARBA00022842"/>
    </source>
</evidence>
<evidence type="ECO:0000256" key="9">
    <source>
        <dbReference type="ARBA" id="ARBA00047761"/>
    </source>
</evidence>
<evidence type="ECO:0000256" key="5">
    <source>
        <dbReference type="ARBA" id="ARBA00022801"/>
    </source>
</evidence>
<evidence type="ECO:0000256" key="3">
    <source>
        <dbReference type="ARBA" id="ARBA00013081"/>
    </source>
</evidence>
<evidence type="ECO:0000256" key="7">
    <source>
        <dbReference type="ARBA" id="ARBA00022912"/>
    </source>
</evidence>
<dbReference type="SUPFAM" id="SSF81606">
    <property type="entry name" value="PP2C-like"/>
    <property type="match status" value="1"/>
</dbReference>
<evidence type="ECO:0000313" key="14">
    <source>
        <dbReference type="Proteomes" id="UP000541610"/>
    </source>
</evidence>
<reference evidence="13 14" key="1">
    <citation type="submission" date="2020-04" db="EMBL/GenBank/DDBJ databases">
        <title>Perkinsus olseni comparative genomics.</title>
        <authorList>
            <person name="Bogema D.R."/>
        </authorList>
    </citation>
    <scope>NUCLEOTIDE SEQUENCE [LARGE SCALE GENOMIC DNA]</scope>
    <source>
        <strain evidence="13">00978-12</strain>
    </source>
</reference>
<comment type="catalytic activity">
    <reaction evidence="10">
        <text>O-phospho-L-threonyl-[protein] + H2O = L-threonyl-[protein] + phosphate</text>
        <dbReference type="Rhea" id="RHEA:47004"/>
        <dbReference type="Rhea" id="RHEA-COMP:11060"/>
        <dbReference type="Rhea" id="RHEA-COMP:11605"/>
        <dbReference type="ChEBI" id="CHEBI:15377"/>
        <dbReference type="ChEBI" id="CHEBI:30013"/>
        <dbReference type="ChEBI" id="CHEBI:43474"/>
        <dbReference type="ChEBI" id="CHEBI:61977"/>
        <dbReference type="EC" id="3.1.3.16"/>
    </reaction>
</comment>
<keyword evidence="8" id="KW-0464">Manganese</keyword>
<comment type="catalytic activity">
    <reaction evidence="9">
        <text>O-phospho-L-seryl-[protein] + H2O = L-seryl-[protein] + phosphate</text>
        <dbReference type="Rhea" id="RHEA:20629"/>
        <dbReference type="Rhea" id="RHEA-COMP:9863"/>
        <dbReference type="Rhea" id="RHEA-COMP:11604"/>
        <dbReference type="ChEBI" id="CHEBI:15377"/>
        <dbReference type="ChEBI" id="CHEBI:29999"/>
        <dbReference type="ChEBI" id="CHEBI:43474"/>
        <dbReference type="ChEBI" id="CHEBI:83421"/>
        <dbReference type="EC" id="3.1.3.16"/>
    </reaction>
</comment>
<dbReference type="EC" id="3.1.3.16" evidence="3"/>
<feature type="domain" description="PPM-type phosphatase" evidence="12">
    <location>
        <begin position="71"/>
        <end position="385"/>
    </location>
</feature>
<keyword evidence="5" id="KW-0378">Hydrolase</keyword>
<evidence type="ECO:0000259" key="12">
    <source>
        <dbReference type="PROSITE" id="PS51746"/>
    </source>
</evidence>
<dbReference type="CDD" id="cd00143">
    <property type="entry name" value="PP2Cc"/>
    <property type="match status" value="1"/>
</dbReference>
<keyword evidence="7" id="KW-0904">Protein phosphatase</keyword>
<keyword evidence="6" id="KW-0460">Magnesium</keyword>
<keyword evidence="4" id="KW-0479">Metal-binding</keyword>